<name>A0A1J0EDT4_9PSED</name>
<gene>
    <name evidence="2" type="ORF">BLL42_00025</name>
</gene>
<dbReference type="AlphaFoldDB" id="A0A1J0EDT4"/>
<reference evidence="3" key="1">
    <citation type="submission" date="2016-10" db="EMBL/GenBank/DDBJ databases">
        <title>Pseudomonas frederiksbergensis ERGS4:02 complete genome.</title>
        <authorList>
            <person name="Kumar R."/>
            <person name="Acharya V."/>
            <person name="Singh D."/>
        </authorList>
    </citation>
    <scope>NUCLEOTIDE SEQUENCE [LARGE SCALE GENOMIC DNA]</scope>
    <source>
        <strain evidence="3">ERGS4:02</strain>
    </source>
</reference>
<dbReference type="GeneID" id="46906587"/>
<protein>
    <submittedName>
        <fullName evidence="2">Uncharacterized protein</fullName>
    </submittedName>
</protein>
<evidence type="ECO:0000313" key="2">
    <source>
        <dbReference type="EMBL" id="APC14209.1"/>
    </source>
</evidence>
<dbReference type="Proteomes" id="UP000182567">
    <property type="component" value="Chromosome"/>
</dbReference>
<dbReference type="OrthoDB" id="7030816at2"/>
<dbReference type="RefSeq" id="WP_071550134.1">
    <property type="nucleotide sequence ID" value="NZ_CP017886.1"/>
</dbReference>
<sequence>MSQHIPSESSFAEIMDGKKKRRDALMLAVSGAAPSDLEGPSQRLKEVMRKPDAEQRRQRIPPPYLLYECTHRSGQVLALTRCGHARSYGF</sequence>
<evidence type="ECO:0000256" key="1">
    <source>
        <dbReference type="SAM" id="MobiDB-lite"/>
    </source>
</evidence>
<evidence type="ECO:0000313" key="3">
    <source>
        <dbReference type="Proteomes" id="UP000182567"/>
    </source>
</evidence>
<feature type="region of interest" description="Disordered" evidence="1">
    <location>
        <begin position="31"/>
        <end position="59"/>
    </location>
</feature>
<dbReference type="EMBL" id="CP017886">
    <property type="protein sequence ID" value="APC14209.1"/>
    <property type="molecule type" value="Genomic_DNA"/>
</dbReference>
<proteinExistence type="predicted"/>
<accession>A0A1J0EDT4</accession>
<feature type="compositionally biased region" description="Basic and acidic residues" evidence="1">
    <location>
        <begin position="43"/>
        <end position="57"/>
    </location>
</feature>
<organism evidence="2 3">
    <name type="scientific">Pseudomonas frederiksbergensis</name>
    <dbReference type="NCBI Taxonomy" id="104087"/>
    <lineage>
        <taxon>Bacteria</taxon>
        <taxon>Pseudomonadati</taxon>
        <taxon>Pseudomonadota</taxon>
        <taxon>Gammaproteobacteria</taxon>
        <taxon>Pseudomonadales</taxon>
        <taxon>Pseudomonadaceae</taxon>
        <taxon>Pseudomonas</taxon>
    </lineage>
</organism>